<dbReference type="Gene3D" id="1.25.40.10">
    <property type="entry name" value="Tetratricopeptide repeat domain"/>
    <property type="match status" value="2"/>
</dbReference>
<evidence type="ECO:0000256" key="1">
    <source>
        <dbReference type="ARBA" id="ARBA00000085"/>
    </source>
</evidence>
<dbReference type="PRINTS" id="PR00344">
    <property type="entry name" value="BCTRLSENSOR"/>
</dbReference>
<dbReference type="InterPro" id="IPR011990">
    <property type="entry name" value="TPR-like_helical_dom_sf"/>
</dbReference>
<dbReference type="SUPFAM" id="SSF47384">
    <property type="entry name" value="Homodimeric domain of signal transducing histidine kinase"/>
    <property type="match status" value="1"/>
</dbReference>
<dbReference type="Gene3D" id="1.10.287.130">
    <property type="match status" value="1"/>
</dbReference>
<dbReference type="PROSITE" id="PS50109">
    <property type="entry name" value="HIS_KIN"/>
    <property type="match status" value="1"/>
</dbReference>
<dbReference type="Pfam" id="PF00512">
    <property type="entry name" value="HisKA"/>
    <property type="match status" value="1"/>
</dbReference>
<accession>A0A918JVB9</accession>
<dbReference type="InterPro" id="IPR003594">
    <property type="entry name" value="HATPase_dom"/>
</dbReference>
<evidence type="ECO:0000256" key="7">
    <source>
        <dbReference type="SAM" id="Phobius"/>
    </source>
</evidence>
<feature type="domain" description="Histidine kinase" evidence="8">
    <location>
        <begin position="364"/>
        <end position="583"/>
    </location>
</feature>
<dbReference type="SMART" id="SM00448">
    <property type="entry name" value="REC"/>
    <property type="match status" value="1"/>
</dbReference>
<keyword evidence="10" id="KW-0808">Transferase</keyword>
<dbReference type="SUPFAM" id="SSF52172">
    <property type="entry name" value="CheY-like"/>
    <property type="match status" value="1"/>
</dbReference>
<evidence type="ECO:0000256" key="5">
    <source>
        <dbReference type="PROSITE-ProRule" id="PRU00169"/>
    </source>
</evidence>
<evidence type="ECO:0000256" key="3">
    <source>
        <dbReference type="ARBA" id="ARBA00022553"/>
    </source>
</evidence>
<dbReference type="CDD" id="cd17546">
    <property type="entry name" value="REC_hyHK_CKI1_RcsC-like"/>
    <property type="match status" value="1"/>
</dbReference>
<dbReference type="InterPro" id="IPR001789">
    <property type="entry name" value="Sig_transdc_resp-reg_receiver"/>
</dbReference>
<dbReference type="SUPFAM" id="SSF48452">
    <property type="entry name" value="TPR-like"/>
    <property type="match status" value="1"/>
</dbReference>
<dbReference type="EC" id="2.7.13.3" evidence="2"/>
<dbReference type="SMART" id="SM00028">
    <property type="entry name" value="TPR"/>
    <property type="match status" value="4"/>
</dbReference>
<dbReference type="InterPro" id="IPR005467">
    <property type="entry name" value="His_kinase_dom"/>
</dbReference>
<dbReference type="Gene3D" id="3.40.50.2300">
    <property type="match status" value="1"/>
</dbReference>
<evidence type="ECO:0000256" key="4">
    <source>
        <dbReference type="ARBA" id="ARBA00023012"/>
    </source>
</evidence>
<dbReference type="PANTHER" id="PTHR45339">
    <property type="entry name" value="HYBRID SIGNAL TRANSDUCTION HISTIDINE KINASE J"/>
    <property type="match status" value="1"/>
</dbReference>
<evidence type="ECO:0000256" key="6">
    <source>
        <dbReference type="SAM" id="Coils"/>
    </source>
</evidence>
<dbReference type="GO" id="GO:0000155">
    <property type="term" value="F:phosphorelay sensor kinase activity"/>
    <property type="evidence" value="ECO:0007669"/>
    <property type="project" value="InterPro"/>
</dbReference>
<evidence type="ECO:0000259" key="9">
    <source>
        <dbReference type="PROSITE" id="PS50110"/>
    </source>
</evidence>
<dbReference type="PANTHER" id="PTHR45339:SF1">
    <property type="entry name" value="HYBRID SIGNAL TRANSDUCTION HISTIDINE KINASE J"/>
    <property type="match status" value="1"/>
</dbReference>
<keyword evidence="3 5" id="KW-0597">Phosphoprotein</keyword>
<comment type="catalytic activity">
    <reaction evidence="1">
        <text>ATP + protein L-histidine = ADP + protein N-phospho-L-histidine.</text>
        <dbReference type="EC" id="2.7.13.3"/>
    </reaction>
</comment>
<dbReference type="AlphaFoldDB" id="A0A918JVB9"/>
<dbReference type="PROSITE" id="PS50110">
    <property type="entry name" value="RESPONSE_REGULATORY"/>
    <property type="match status" value="1"/>
</dbReference>
<dbReference type="FunFam" id="3.30.565.10:FF:000010">
    <property type="entry name" value="Sensor histidine kinase RcsC"/>
    <property type="match status" value="1"/>
</dbReference>
<dbReference type="InterPro" id="IPR036890">
    <property type="entry name" value="HATPase_C_sf"/>
</dbReference>
<keyword evidence="7" id="KW-1133">Transmembrane helix</keyword>
<dbReference type="Pfam" id="PF00072">
    <property type="entry name" value="Response_reg"/>
    <property type="match status" value="1"/>
</dbReference>
<dbReference type="RefSeq" id="WP_051316635.1">
    <property type="nucleotide sequence ID" value="NZ_BMWS01000008.1"/>
</dbReference>
<dbReference type="InterPro" id="IPR036097">
    <property type="entry name" value="HisK_dim/P_sf"/>
</dbReference>
<dbReference type="CDD" id="cd00082">
    <property type="entry name" value="HisKA"/>
    <property type="match status" value="1"/>
</dbReference>
<keyword evidence="7" id="KW-0812">Transmembrane</keyword>
<proteinExistence type="predicted"/>
<dbReference type="InterPro" id="IPR011006">
    <property type="entry name" value="CheY-like_superfamily"/>
</dbReference>
<feature type="domain" description="Response regulatory" evidence="9">
    <location>
        <begin position="607"/>
        <end position="721"/>
    </location>
</feature>
<dbReference type="InterPro" id="IPR019734">
    <property type="entry name" value="TPR_rpt"/>
</dbReference>
<keyword evidence="6" id="KW-0175">Coiled coil</keyword>
<feature type="modified residue" description="4-aspartylphosphate" evidence="5">
    <location>
        <position position="656"/>
    </location>
</feature>
<comment type="caution">
    <text evidence="10">The sequence shown here is derived from an EMBL/GenBank/DDBJ whole genome shotgun (WGS) entry which is preliminary data.</text>
</comment>
<protein>
    <recommendedName>
        <fullName evidence="2">histidine kinase</fullName>
        <ecNumber evidence="2">2.7.13.3</ecNumber>
    </recommendedName>
</protein>
<dbReference type="Pfam" id="PF02518">
    <property type="entry name" value="HATPase_c"/>
    <property type="match status" value="1"/>
</dbReference>
<keyword evidence="10" id="KW-0418">Kinase</keyword>
<sequence>MKKRIFILIIILYNCSSVLGQKNDSLLKDSLYKLLDSVNVFNGLGRFKESIDYTNNALELSKILGDQELTIKSQRKLAEIYSRMGNPEKGISTIESLIEKIKETNYKKELADLYCLLALSYKELKKYDNVEYYLNISFESSKKIKYKKGQWVALINLGILNYSRKKYEKAHTYFETSILYLDPDHKMSISFPFYFAVTKIELGDYINAKKYLDKAYKISQGNINNLKTMCLTYVKLYEKQNNLTEAISWYKKYVEYETTYHKELNKNKEETLQLKYDLEIKDKQIQIANKEKEIREGKIKTSRMIIYFITFLLISFLFTIFFLHKGKQKEKSLNNNLKEKNKELLIAKEKVEFLSNIKSNFFSMISHELRTPLYTITGITELLINNNPDKNQKGYLESLKFAGNHLISLINNILQNNKIEKKELKINSQSFNLKEIINNTLSAFEYYANKSNNKLHIDFDNSIPEILYGDVIKLSQVLNNLLSNAMKFTYNGNIWITVKKEINSDDKYFFSVKDDGIGINIDKQKILFDDLIQESLDFDNKYEGSGLGLQISKKLLKILGSNIKVNSQINNGSEFYFTISFKEYFPVKKSENDLEKISKKGLLTDIKVMVIDDNKINLILTKKILENSGIQVTIFENPIKAIEKIKEKKFELILMDIHMPPINGYEATKIIREFNKNIPIIALTASSLHDNKERAIKAGMNDFINKPYVQKEFFEIISKYIKT</sequence>
<dbReference type="SUPFAM" id="SSF55874">
    <property type="entry name" value="ATPase domain of HSP90 chaperone/DNA topoisomerase II/histidine kinase"/>
    <property type="match status" value="1"/>
</dbReference>
<evidence type="ECO:0000256" key="2">
    <source>
        <dbReference type="ARBA" id="ARBA00012438"/>
    </source>
</evidence>
<dbReference type="Gene3D" id="3.30.565.10">
    <property type="entry name" value="Histidine kinase-like ATPase, C-terminal domain"/>
    <property type="match status" value="1"/>
</dbReference>
<name>A0A918JVB9_9FLAO</name>
<dbReference type="Pfam" id="PF13181">
    <property type="entry name" value="TPR_8"/>
    <property type="match status" value="2"/>
</dbReference>
<gene>
    <name evidence="10" type="ORF">GCM10007384_16280</name>
</gene>
<dbReference type="EMBL" id="BMWS01000008">
    <property type="protein sequence ID" value="GGX15347.1"/>
    <property type="molecule type" value="Genomic_DNA"/>
</dbReference>
<evidence type="ECO:0000259" key="8">
    <source>
        <dbReference type="PROSITE" id="PS50109"/>
    </source>
</evidence>
<evidence type="ECO:0000313" key="11">
    <source>
        <dbReference type="Proteomes" id="UP000601108"/>
    </source>
</evidence>
<dbReference type="InterPro" id="IPR003661">
    <property type="entry name" value="HisK_dim/P_dom"/>
</dbReference>
<feature type="transmembrane region" description="Helical" evidence="7">
    <location>
        <begin position="304"/>
        <end position="323"/>
    </location>
</feature>
<dbReference type="InterPro" id="IPR004358">
    <property type="entry name" value="Sig_transdc_His_kin-like_C"/>
</dbReference>
<feature type="coiled-coil region" evidence="6">
    <location>
        <begin position="280"/>
        <end position="357"/>
    </location>
</feature>
<dbReference type="Proteomes" id="UP000601108">
    <property type="component" value="Unassembled WGS sequence"/>
</dbReference>
<organism evidence="10 11">
    <name type="scientific">Aquimarina muelleri</name>
    <dbReference type="NCBI Taxonomy" id="279356"/>
    <lineage>
        <taxon>Bacteria</taxon>
        <taxon>Pseudomonadati</taxon>
        <taxon>Bacteroidota</taxon>
        <taxon>Flavobacteriia</taxon>
        <taxon>Flavobacteriales</taxon>
        <taxon>Flavobacteriaceae</taxon>
        <taxon>Aquimarina</taxon>
    </lineage>
</organism>
<evidence type="ECO:0000313" key="10">
    <source>
        <dbReference type="EMBL" id="GGX15347.1"/>
    </source>
</evidence>
<keyword evidence="4" id="KW-0902">Two-component regulatory system</keyword>
<reference evidence="10 11" key="1">
    <citation type="journal article" date="2014" name="Int. J. Syst. Evol. Microbiol.">
        <title>Complete genome sequence of Corynebacterium casei LMG S-19264T (=DSM 44701T), isolated from a smear-ripened cheese.</title>
        <authorList>
            <consortium name="US DOE Joint Genome Institute (JGI-PGF)"/>
            <person name="Walter F."/>
            <person name="Albersmeier A."/>
            <person name="Kalinowski J."/>
            <person name="Ruckert C."/>
        </authorList>
    </citation>
    <scope>NUCLEOTIDE SEQUENCE [LARGE SCALE GENOMIC DNA]</scope>
    <source>
        <strain evidence="10 11">KCTC 12285</strain>
    </source>
</reference>
<keyword evidence="11" id="KW-1185">Reference proteome</keyword>
<dbReference type="SMART" id="SM00388">
    <property type="entry name" value="HisKA"/>
    <property type="match status" value="1"/>
</dbReference>
<dbReference type="SMART" id="SM00387">
    <property type="entry name" value="HATPase_c"/>
    <property type="match status" value="1"/>
</dbReference>
<keyword evidence="7" id="KW-0472">Membrane</keyword>